<evidence type="ECO:0000256" key="2">
    <source>
        <dbReference type="ARBA" id="ARBA00023157"/>
    </source>
</evidence>
<dbReference type="InterPro" id="IPR035914">
    <property type="entry name" value="Sperma_CUB_dom_sf"/>
</dbReference>
<dbReference type="PANTHER" id="PTHR24251">
    <property type="entry name" value="OVOCHYMASE-RELATED"/>
    <property type="match status" value="1"/>
</dbReference>
<dbReference type="SMART" id="SM00042">
    <property type="entry name" value="CUB"/>
    <property type="match status" value="1"/>
</dbReference>
<dbReference type="Proteomes" id="UP001642540">
    <property type="component" value="Unassembled WGS sequence"/>
</dbReference>
<keyword evidence="2" id="KW-1015">Disulfide bond</keyword>
<keyword evidence="6" id="KW-1185">Reference proteome</keyword>
<keyword evidence="1" id="KW-0677">Repeat</keyword>
<evidence type="ECO:0000259" key="4">
    <source>
        <dbReference type="PROSITE" id="PS01180"/>
    </source>
</evidence>
<comment type="caution">
    <text evidence="5">The sequence shown here is derived from an EMBL/GenBank/DDBJ whole genome shotgun (WGS) entry which is preliminary data.</text>
</comment>
<accession>A0ABP1R707</accession>
<evidence type="ECO:0000256" key="3">
    <source>
        <dbReference type="PROSITE-ProRule" id="PRU00059"/>
    </source>
</evidence>
<sequence length="222" mass="24052">MQEMDINMASILQNVHYCGSETPPDFFTVARSAELVFHTGDTESGSTRKGFKIGYKIAVLDGSPSGIVLAQYCGTTIPNPVFSNSNILYVKFFTRMYPVDGYDITYTTTDVGRGCGGSIFHTGGSFTSPLYPGNYSVNMDYFAFGGGCSADFLEILSMDSQDDSGSAILFSRYCAGDVPARYTGTTDMAIIRYKTSRNNSGSGWRAVFKGVQPTSVQINSQV</sequence>
<dbReference type="PROSITE" id="PS01180">
    <property type="entry name" value="CUB"/>
    <property type="match status" value="1"/>
</dbReference>
<comment type="caution">
    <text evidence="3">Lacks conserved residue(s) required for the propagation of feature annotation.</text>
</comment>
<feature type="domain" description="CUB" evidence="4">
    <location>
        <begin position="73"/>
        <end position="211"/>
    </location>
</feature>
<evidence type="ECO:0000313" key="5">
    <source>
        <dbReference type="EMBL" id="CAL8121470.1"/>
    </source>
</evidence>
<organism evidence="5 6">
    <name type="scientific">Orchesella dallaii</name>
    <dbReference type="NCBI Taxonomy" id="48710"/>
    <lineage>
        <taxon>Eukaryota</taxon>
        <taxon>Metazoa</taxon>
        <taxon>Ecdysozoa</taxon>
        <taxon>Arthropoda</taxon>
        <taxon>Hexapoda</taxon>
        <taxon>Collembola</taxon>
        <taxon>Entomobryomorpha</taxon>
        <taxon>Entomobryoidea</taxon>
        <taxon>Orchesellidae</taxon>
        <taxon>Orchesellinae</taxon>
        <taxon>Orchesella</taxon>
    </lineage>
</organism>
<proteinExistence type="predicted"/>
<gene>
    <name evidence="5" type="ORF">ODALV1_LOCUS19399</name>
</gene>
<dbReference type="CDD" id="cd00041">
    <property type="entry name" value="CUB"/>
    <property type="match status" value="1"/>
</dbReference>
<dbReference type="InterPro" id="IPR000859">
    <property type="entry name" value="CUB_dom"/>
</dbReference>
<dbReference type="Gene3D" id="2.60.120.290">
    <property type="entry name" value="Spermadhesin, CUB domain"/>
    <property type="match status" value="2"/>
</dbReference>
<evidence type="ECO:0000256" key="1">
    <source>
        <dbReference type="ARBA" id="ARBA00022737"/>
    </source>
</evidence>
<dbReference type="EMBL" id="CAXLJM020000065">
    <property type="protein sequence ID" value="CAL8121470.1"/>
    <property type="molecule type" value="Genomic_DNA"/>
</dbReference>
<dbReference type="SUPFAM" id="SSF49854">
    <property type="entry name" value="Spermadhesin, CUB domain"/>
    <property type="match status" value="2"/>
</dbReference>
<protein>
    <recommendedName>
        <fullName evidence="4">CUB domain-containing protein</fullName>
    </recommendedName>
</protein>
<name>A0ABP1R707_9HEXA</name>
<evidence type="ECO:0000313" key="6">
    <source>
        <dbReference type="Proteomes" id="UP001642540"/>
    </source>
</evidence>
<reference evidence="5 6" key="1">
    <citation type="submission" date="2024-08" db="EMBL/GenBank/DDBJ databases">
        <authorList>
            <person name="Cucini C."/>
            <person name="Frati F."/>
        </authorList>
    </citation>
    <scope>NUCLEOTIDE SEQUENCE [LARGE SCALE GENOMIC DNA]</scope>
</reference>